<gene>
    <name evidence="3" type="primary">109580615</name>
</gene>
<dbReference type="PANTHER" id="PTHR12155:SF41">
    <property type="entry name" value="SCHLAFEN ALBA-2 DOMAIN-CONTAINING PROTEIN"/>
    <property type="match status" value="1"/>
</dbReference>
<protein>
    <recommendedName>
        <fullName evidence="2">Schlafen AlbA-2 domain-containing protein</fullName>
    </recommendedName>
</protein>
<dbReference type="PANTHER" id="PTHR12155">
    <property type="entry name" value="SCHLAFEN"/>
    <property type="match status" value="1"/>
</dbReference>
<evidence type="ECO:0000313" key="4">
    <source>
        <dbReference type="Proteomes" id="UP000007879"/>
    </source>
</evidence>
<keyword evidence="4" id="KW-1185">Reference proteome</keyword>
<organism evidence="3 4">
    <name type="scientific">Amphimedon queenslandica</name>
    <name type="common">Sponge</name>
    <dbReference type="NCBI Taxonomy" id="400682"/>
    <lineage>
        <taxon>Eukaryota</taxon>
        <taxon>Metazoa</taxon>
        <taxon>Porifera</taxon>
        <taxon>Demospongiae</taxon>
        <taxon>Heteroscleromorpha</taxon>
        <taxon>Haplosclerida</taxon>
        <taxon>Niphatidae</taxon>
        <taxon>Amphimedon</taxon>
    </lineage>
</organism>
<evidence type="ECO:0000313" key="3">
    <source>
        <dbReference type="EnsemblMetazoa" id="XP_019849548.1"/>
    </source>
</evidence>
<feature type="compositionally biased region" description="Polar residues" evidence="1">
    <location>
        <begin position="261"/>
        <end position="270"/>
    </location>
</feature>
<reference evidence="3" key="2">
    <citation type="submission" date="2024-06" db="UniProtKB">
        <authorList>
            <consortium name="EnsemblMetazoa"/>
        </authorList>
    </citation>
    <scope>IDENTIFICATION</scope>
</reference>
<dbReference type="Pfam" id="PF04326">
    <property type="entry name" value="SLFN_AlbA_2"/>
    <property type="match status" value="1"/>
</dbReference>
<feature type="domain" description="Schlafen AlbA-2" evidence="2">
    <location>
        <begin position="69"/>
        <end position="174"/>
    </location>
</feature>
<name>A0AAN0IYL9_AMPQE</name>
<accession>A0AAN0IYL9</accession>
<dbReference type="AlphaFoldDB" id="A0AAN0IYL9"/>
<dbReference type="InterPro" id="IPR007421">
    <property type="entry name" value="Schlafen_AlbA_2_dom"/>
</dbReference>
<evidence type="ECO:0000259" key="2">
    <source>
        <dbReference type="Pfam" id="PF04326"/>
    </source>
</evidence>
<feature type="compositionally biased region" description="Polar residues" evidence="1">
    <location>
        <begin position="226"/>
        <end position="235"/>
    </location>
</feature>
<dbReference type="KEGG" id="aqu:109580615"/>
<proteinExistence type="predicted"/>
<feature type="compositionally biased region" description="Polar residues" evidence="1">
    <location>
        <begin position="337"/>
        <end position="364"/>
    </location>
</feature>
<reference evidence="4" key="1">
    <citation type="journal article" date="2010" name="Nature">
        <title>The Amphimedon queenslandica genome and the evolution of animal complexity.</title>
        <authorList>
            <person name="Srivastava M."/>
            <person name="Simakov O."/>
            <person name="Chapman J."/>
            <person name="Fahey B."/>
            <person name="Gauthier M.E."/>
            <person name="Mitros T."/>
            <person name="Richards G.S."/>
            <person name="Conaco C."/>
            <person name="Dacre M."/>
            <person name="Hellsten U."/>
            <person name="Larroux C."/>
            <person name="Putnam N.H."/>
            <person name="Stanke M."/>
            <person name="Adamska M."/>
            <person name="Darling A."/>
            <person name="Degnan S.M."/>
            <person name="Oakley T.H."/>
            <person name="Plachetzki D.C."/>
            <person name="Zhai Y."/>
            <person name="Adamski M."/>
            <person name="Calcino A."/>
            <person name="Cummins S.F."/>
            <person name="Goodstein D.M."/>
            <person name="Harris C."/>
            <person name="Jackson D.J."/>
            <person name="Leys S.P."/>
            <person name="Shu S."/>
            <person name="Woodcroft B.J."/>
            <person name="Vervoort M."/>
            <person name="Kosik K.S."/>
            <person name="Manning G."/>
            <person name="Degnan B.M."/>
            <person name="Rokhsar D.S."/>
        </authorList>
    </citation>
    <scope>NUCLEOTIDE SEQUENCE [LARGE SCALE GENOMIC DNA]</scope>
</reference>
<dbReference type="EnsemblMetazoa" id="XM_019993989.1">
    <property type="protein sequence ID" value="XP_019849548.1"/>
    <property type="gene ID" value="LOC109580615"/>
</dbReference>
<dbReference type="Proteomes" id="UP000007879">
    <property type="component" value="Unassembled WGS sequence"/>
</dbReference>
<feature type="region of interest" description="Disordered" evidence="1">
    <location>
        <begin position="214"/>
        <end position="366"/>
    </location>
</feature>
<feature type="compositionally biased region" description="Polar residues" evidence="1">
    <location>
        <begin position="312"/>
        <end position="323"/>
    </location>
</feature>
<feature type="region of interest" description="Disordered" evidence="1">
    <location>
        <begin position="1"/>
        <end position="28"/>
    </location>
</feature>
<feature type="compositionally biased region" description="Basic residues" evidence="1">
    <location>
        <begin position="1"/>
        <end position="11"/>
    </location>
</feature>
<evidence type="ECO:0000256" key="1">
    <source>
        <dbReference type="SAM" id="MobiDB-lite"/>
    </source>
</evidence>
<sequence>MPLTRVGKRSRKELTEENNEEGSKKKKQKRGLSRVLVLYEFDRMDYQSDKWHTLIRTIPEDIVEFAKITSRIVCSFLNGSGGILCFGCRSNGRIYGEKINRKEEDNIRLLIDDTMKRFHPFISPSHYRINFITVKSRYNTSSAPNCVLEIKVEKGDPHELYETEYHEVFLRTDEGEPYGPLSPHEIKRHVLQQYRKKLESKSNLCNMLKDKKKAIAHVRPSRRDTTTSAPVNKTVSVPHPLTISQKAVLPKPSTDHKDGVESTSLQSTKDSLGMDNEAKDSLGMDNGAKGSLGMDNEAKGSLGMDNEAKDSNGLNNKTKTASAKDTLKDKDSRGIISKTSHGLVTNQKATNKSRPNKGQPSTYAKKSHCPPFILPPPPPPPFACHNNGPFHYPGYQPHFIPPAQGYSAGYRNHGHCYNHHYNHYHH</sequence>
<dbReference type="InterPro" id="IPR029684">
    <property type="entry name" value="Schlafen"/>
</dbReference>